<dbReference type="SUPFAM" id="SSF81606">
    <property type="entry name" value="PP2C-like"/>
    <property type="match status" value="1"/>
</dbReference>
<feature type="compositionally biased region" description="Polar residues" evidence="1">
    <location>
        <begin position="23"/>
        <end position="32"/>
    </location>
</feature>
<proteinExistence type="predicted"/>
<dbReference type="Proteomes" id="UP000292702">
    <property type="component" value="Unassembled WGS sequence"/>
</dbReference>
<organism evidence="2 3">
    <name type="scientific">Steccherinum ochraceum</name>
    <dbReference type="NCBI Taxonomy" id="92696"/>
    <lineage>
        <taxon>Eukaryota</taxon>
        <taxon>Fungi</taxon>
        <taxon>Dikarya</taxon>
        <taxon>Basidiomycota</taxon>
        <taxon>Agaricomycotina</taxon>
        <taxon>Agaricomycetes</taxon>
        <taxon>Polyporales</taxon>
        <taxon>Steccherinaceae</taxon>
        <taxon>Steccherinum</taxon>
    </lineage>
</organism>
<dbReference type="Gene3D" id="3.60.40.10">
    <property type="entry name" value="PPM-type phosphatase domain"/>
    <property type="match status" value="1"/>
</dbReference>
<feature type="region of interest" description="Disordered" evidence="1">
    <location>
        <begin position="1"/>
        <end position="32"/>
    </location>
</feature>
<dbReference type="OrthoDB" id="420076at2759"/>
<dbReference type="EMBL" id="RWJN01000365">
    <property type="protein sequence ID" value="TCD62509.1"/>
    <property type="molecule type" value="Genomic_DNA"/>
</dbReference>
<evidence type="ECO:0000313" key="2">
    <source>
        <dbReference type="EMBL" id="TCD62509.1"/>
    </source>
</evidence>
<gene>
    <name evidence="2" type="ORF">EIP91_006783</name>
</gene>
<comment type="caution">
    <text evidence="2">The sequence shown here is derived from an EMBL/GenBank/DDBJ whole genome shotgun (WGS) entry which is preliminary data.</text>
</comment>
<reference evidence="2 3" key="1">
    <citation type="submission" date="2018-11" db="EMBL/GenBank/DDBJ databases">
        <title>Genome assembly of Steccherinum ochraceum LE-BIN_3174, the white-rot fungus of the Steccherinaceae family (The Residual Polyporoid clade, Polyporales, Basidiomycota).</title>
        <authorList>
            <person name="Fedorova T.V."/>
            <person name="Glazunova O.A."/>
            <person name="Landesman E.O."/>
            <person name="Moiseenko K.V."/>
            <person name="Psurtseva N.V."/>
            <person name="Savinova O.S."/>
            <person name="Shakhova N.V."/>
            <person name="Tyazhelova T.V."/>
            <person name="Vasina D.V."/>
        </authorList>
    </citation>
    <scope>NUCLEOTIDE SEQUENCE [LARGE SCALE GENOMIC DNA]</scope>
    <source>
        <strain evidence="2 3">LE-BIN_3174</strain>
    </source>
</reference>
<sequence>MRPEIHLDAGERKQHPGSESRSCRNSTRYPSNVGASNVQQHFFFGRNGNNRLYYTAQSNIPVNGTGISRYDFAQATRGRKASVSHNEAFTPTPSGFWSFFALIESASKQSAKAFADNLVLAVAGALADLYSKFHEQSHLTVSASPTDEEIQTTLSATLAQLEEELSANSCGAVTPSASEPGNLVLFYDSKARQLHASSTTSGLKAVLGRRTQSSVEQSPWDTMPLISGSASTILRSSPSVSGAGDNATRMASDHSSVSLAASSVSILPGDFLVVGSTSLWSKLSDDQVVKTVARHQTQQGASLSRISQDMIPWIPSSTPSPEGFFRPITELISRPLSTANAAESLIHHALHSSKSDTREGVQATLDSRQQSQHVVGDDITALIIYFSDDSAES</sequence>
<protein>
    <recommendedName>
        <fullName evidence="4">PPM-type phosphatase domain-containing protein</fullName>
    </recommendedName>
</protein>
<name>A0A4R0RDI4_9APHY</name>
<evidence type="ECO:0000256" key="1">
    <source>
        <dbReference type="SAM" id="MobiDB-lite"/>
    </source>
</evidence>
<evidence type="ECO:0000313" key="3">
    <source>
        <dbReference type="Proteomes" id="UP000292702"/>
    </source>
</evidence>
<accession>A0A4R0RDI4</accession>
<evidence type="ECO:0008006" key="4">
    <source>
        <dbReference type="Google" id="ProtNLM"/>
    </source>
</evidence>
<keyword evidence="3" id="KW-1185">Reference proteome</keyword>
<dbReference type="AlphaFoldDB" id="A0A4R0RDI4"/>
<dbReference type="STRING" id="92696.A0A4R0RDI4"/>
<dbReference type="InterPro" id="IPR036457">
    <property type="entry name" value="PPM-type-like_dom_sf"/>
</dbReference>
<feature type="compositionally biased region" description="Basic and acidic residues" evidence="1">
    <location>
        <begin position="1"/>
        <end position="22"/>
    </location>
</feature>